<keyword evidence="6" id="KW-1185">Reference proteome</keyword>
<dbReference type="EMBL" id="LCWF01000123">
    <property type="protein sequence ID" value="KKY18394.1"/>
    <property type="molecule type" value="Genomic_DNA"/>
</dbReference>
<comment type="caution">
    <text evidence="5">The sequence shown here is derived from an EMBL/GenBank/DDBJ whole genome shotgun (WGS) entry which is preliminary data.</text>
</comment>
<dbReference type="Gene3D" id="2.130.10.10">
    <property type="entry name" value="YVTN repeat-like/Quinoprotein amine dehydrogenase"/>
    <property type="match status" value="1"/>
</dbReference>
<proteinExistence type="predicted"/>
<gene>
    <name evidence="5" type="ORF">UCRPC4_g04964</name>
</gene>
<dbReference type="InterPro" id="IPR036322">
    <property type="entry name" value="WD40_repeat_dom_sf"/>
</dbReference>
<reference evidence="5 6" key="2">
    <citation type="submission" date="2015-05" db="EMBL/GenBank/DDBJ databases">
        <authorList>
            <person name="Morales-Cruz A."/>
            <person name="Amrine K.C."/>
            <person name="Cantu D."/>
        </authorList>
    </citation>
    <scope>NUCLEOTIDE SEQUENCE [LARGE SCALE GENOMIC DNA]</scope>
    <source>
        <strain evidence="5">UCRPC4</strain>
    </source>
</reference>
<feature type="repeat" description="WD" evidence="3">
    <location>
        <begin position="661"/>
        <end position="687"/>
    </location>
</feature>
<feature type="region of interest" description="Disordered" evidence="4">
    <location>
        <begin position="496"/>
        <end position="528"/>
    </location>
</feature>
<dbReference type="OrthoDB" id="4869960at2759"/>
<dbReference type="GO" id="GO:0080008">
    <property type="term" value="C:Cul4-RING E3 ubiquitin ligase complex"/>
    <property type="evidence" value="ECO:0007669"/>
    <property type="project" value="TreeGrafter"/>
</dbReference>
<evidence type="ECO:0000256" key="4">
    <source>
        <dbReference type="SAM" id="MobiDB-lite"/>
    </source>
</evidence>
<dbReference type="SMART" id="SM00320">
    <property type="entry name" value="WD40"/>
    <property type="match status" value="3"/>
</dbReference>
<dbReference type="Pfam" id="PF00400">
    <property type="entry name" value="WD40"/>
    <property type="match status" value="1"/>
</dbReference>
<feature type="compositionally biased region" description="Acidic residues" evidence="4">
    <location>
        <begin position="589"/>
        <end position="608"/>
    </location>
</feature>
<protein>
    <submittedName>
        <fullName evidence="5">Putative wd repeat-containing protein</fullName>
    </submittedName>
</protein>
<accession>A0A0G2E6Z9</accession>
<evidence type="ECO:0000313" key="6">
    <source>
        <dbReference type="Proteomes" id="UP000053317"/>
    </source>
</evidence>
<evidence type="ECO:0000256" key="1">
    <source>
        <dbReference type="ARBA" id="ARBA00022574"/>
    </source>
</evidence>
<dbReference type="InterPro" id="IPR015943">
    <property type="entry name" value="WD40/YVTN_repeat-like_dom_sf"/>
</dbReference>
<feature type="compositionally biased region" description="Basic residues" evidence="4">
    <location>
        <begin position="90"/>
        <end position="101"/>
    </location>
</feature>
<dbReference type="SUPFAM" id="SSF50978">
    <property type="entry name" value="WD40 repeat-like"/>
    <property type="match status" value="1"/>
</dbReference>
<dbReference type="Proteomes" id="UP000053317">
    <property type="component" value="Unassembled WGS sequence"/>
</dbReference>
<name>A0A0G2E6Z9_PHACM</name>
<feature type="compositionally biased region" description="Basic and acidic residues" evidence="4">
    <location>
        <begin position="577"/>
        <end position="587"/>
    </location>
</feature>
<sequence length="829" mass="91718">MTPEPETRDDELMGQATRCVKRFAPNGKPQMSPDDNGHITACKISDSNPNEMIASWSGDHIYSFDLVQSSDAREAEAVKLKAYQEVPANRVRRKDRKRKRQANSGTSLGEPARARMAVRGGDEDDEGELSLRVRYGNGQTQNIPLNPPSGGNAGDVVEQTRESLLSQSQKLSDRVAKALVKLRKTLFDFRTTVGQFATQNTELFTSSLGQAATLLPQMHEIMRDWRFPMDPTRGEVAFQQTLRRNRQSTYRFVQACGTLSRVLGGRLQTLDPDNDSRLLRFQRIVPAPLERDEVDASEHFAYDFLRAILLWFEGGRPALLEGFKKPPGQSRFTKRYPLDRQDEDDAIEKTLIPYLAELSSPKAIVDIDASRFEVDENRIVFSSQSHAVQSFSRAVRGYDLGWTEERGIGPDGPLQPLDRAPACRFWGVKVGRSLLMTAGEGVNYEFVNRAFGGIDINIRDRESFDPMDTERVQEEIDLNEFDEEAEAVDLIRRQPVVGDADDSLPEINMQGTTNGSEGGEQHGDGLSGSHAAVMETIDDITPSERDDVNGIAADHISGPQAAQNQNASIEDVIAEEGENRNNERAGTDTDSDEDDDVDAFESDSDDDDTAQRVVFRSSIGFGRSRQRARVESDKPCSTHTRIYKGHCNVKTVKDINFYGLDDEYIISGSDDGNFFIWDRKTTRLLNILEGDGEIVNVIQGHPYEPMIAASGIDNTVKIFSPDARMQDEARKGNNIANPGGIPESSLGLGNRRTSATSPESTTTAGLTSRRRVDQMYQIISSNDVSRQGGVGDAYLTRSMLARIAASINRGQGGLGQGGQIVIDDNCTVM</sequence>
<feature type="region of interest" description="Disordered" evidence="4">
    <location>
        <begin position="575"/>
        <end position="609"/>
    </location>
</feature>
<feature type="compositionally biased region" description="Low complexity" evidence="4">
    <location>
        <begin position="753"/>
        <end position="764"/>
    </location>
</feature>
<keyword evidence="1 3" id="KW-0853">WD repeat</keyword>
<dbReference type="PANTHER" id="PTHR15574">
    <property type="entry name" value="WD REPEAT DOMAIN-CONTAINING FAMILY"/>
    <property type="match status" value="1"/>
</dbReference>
<evidence type="ECO:0000313" key="5">
    <source>
        <dbReference type="EMBL" id="KKY18394.1"/>
    </source>
</evidence>
<dbReference type="AlphaFoldDB" id="A0A0G2E6Z9"/>
<reference evidence="5 6" key="1">
    <citation type="submission" date="2015-05" db="EMBL/GenBank/DDBJ databases">
        <title>Distinctive expansion of gene families associated with plant cell wall degradation and secondary metabolism in the genomes of grapevine trunk pathogens.</title>
        <authorList>
            <person name="Lawrence D.P."/>
            <person name="Travadon R."/>
            <person name="Rolshausen P.E."/>
            <person name="Baumgartner K."/>
        </authorList>
    </citation>
    <scope>NUCLEOTIDE SEQUENCE [LARGE SCALE GENOMIC DNA]</scope>
    <source>
        <strain evidence="5">UCRPC4</strain>
    </source>
</reference>
<dbReference type="PROSITE" id="PS50082">
    <property type="entry name" value="WD_REPEATS_2"/>
    <property type="match status" value="1"/>
</dbReference>
<evidence type="ECO:0000256" key="2">
    <source>
        <dbReference type="ARBA" id="ARBA00022737"/>
    </source>
</evidence>
<dbReference type="InterPro" id="IPR001680">
    <property type="entry name" value="WD40_rpt"/>
</dbReference>
<evidence type="ECO:0000256" key="3">
    <source>
        <dbReference type="PROSITE-ProRule" id="PRU00221"/>
    </source>
</evidence>
<keyword evidence="2" id="KW-0677">Repeat</keyword>
<dbReference type="InterPro" id="IPR045151">
    <property type="entry name" value="DCAF8"/>
</dbReference>
<feature type="region of interest" description="Disordered" evidence="4">
    <location>
        <begin position="89"/>
        <end position="126"/>
    </location>
</feature>
<dbReference type="GO" id="GO:0005737">
    <property type="term" value="C:cytoplasm"/>
    <property type="evidence" value="ECO:0007669"/>
    <property type="project" value="TreeGrafter"/>
</dbReference>
<feature type="region of interest" description="Disordered" evidence="4">
    <location>
        <begin position="730"/>
        <end position="768"/>
    </location>
</feature>
<dbReference type="GO" id="GO:0045717">
    <property type="term" value="P:negative regulation of fatty acid biosynthetic process"/>
    <property type="evidence" value="ECO:0007669"/>
    <property type="project" value="TreeGrafter"/>
</dbReference>
<organism evidence="5 6">
    <name type="scientific">Phaeomoniella chlamydospora</name>
    <name type="common">Phaeoacremonium chlamydosporum</name>
    <dbReference type="NCBI Taxonomy" id="158046"/>
    <lineage>
        <taxon>Eukaryota</taxon>
        <taxon>Fungi</taxon>
        <taxon>Dikarya</taxon>
        <taxon>Ascomycota</taxon>
        <taxon>Pezizomycotina</taxon>
        <taxon>Eurotiomycetes</taxon>
        <taxon>Chaetothyriomycetidae</taxon>
        <taxon>Phaeomoniellales</taxon>
        <taxon>Phaeomoniellaceae</taxon>
        <taxon>Phaeomoniella</taxon>
    </lineage>
</organism>
<dbReference type="PANTHER" id="PTHR15574:SF40">
    <property type="entry name" value="WD AND TETRATRICOPEPTIDE REPEATS PROTEIN 1"/>
    <property type="match status" value="1"/>
</dbReference>